<organism evidence="15 16">
    <name type="scientific">Candidatus Woesebacteria bacterium RIFOXYB1_FULL_38_16</name>
    <dbReference type="NCBI Taxonomy" id="1802538"/>
    <lineage>
        <taxon>Bacteria</taxon>
        <taxon>Candidatus Woeseibacteriota</taxon>
    </lineage>
</organism>
<accession>A0A1F8CTD7</accession>
<dbReference type="InterPro" id="IPR002320">
    <property type="entry name" value="Thr-tRNA-ligase_IIa"/>
</dbReference>
<dbReference type="InterPro" id="IPR012947">
    <property type="entry name" value="tRNA_SAD"/>
</dbReference>
<dbReference type="CDD" id="cd00771">
    <property type="entry name" value="ThrRS_core"/>
    <property type="match status" value="1"/>
</dbReference>
<dbReference type="InterPro" id="IPR004154">
    <property type="entry name" value="Anticodon-bd"/>
</dbReference>
<dbReference type="GO" id="GO:0005737">
    <property type="term" value="C:cytoplasm"/>
    <property type="evidence" value="ECO:0007669"/>
    <property type="project" value="UniProtKB-SubCell"/>
</dbReference>
<dbReference type="Gene3D" id="3.30.980.10">
    <property type="entry name" value="Threonyl-trna Synthetase, Chain A, domain 2"/>
    <property type="match status" value="1"/>
</dbReference>
<dbReference type="EMBL" id="MGHY01000010">
    <property type="protein sequence ID" value="OGM79607.1"/>
    <property type="molecule type" value="Genomic_DNA"/>
</dbReference>
<proteinExistence type="inferred from homology"/>
<comment type="caution">
    <text evidence="13">Lacks conserved residue(s) required for the propagation of feature annotation.</text>
</comment>
<feature type="binding site" evidence="13">
    <location>
        <position position="344"/>
    </location>
    <ligand>
        <name>Zn(2+)</name>
        <dbReference type="ChEBI" id="CHEBI:29105"/>
        <note>catalytic</note>
    </ligand>
</feature>
<evidence type="ECO:0000256" key="10">
    <source>
        <dbReference type="ARBA" id="ARBA00022917"/>
    </source>
</evidence>
<comment type="cofactor">
    <cofactor evidence="13">
        <name>Zn(2+)</name>
        <dbReference type="ChEBI" id="CHEBI:29105"/>
    </cofactor>
    <text evidence="13">Binds 1 zinc ion per subunit.</text>
</comment>
<reference evidence="15 16" key="1">
    <citation type="journal article" date="2016" name="Nat. Commun.">
        <title>Thousands of microbial genomes shed light on interconnected biogeochemical processes in an aquifer system.</title>
        <authorList>
            <person name="Anantharaman K."/>
            <person name="Brown C.T."/>
            <person name="Hug L.A."/>
            <person name="Sharon I."/>
            <person name="Castelle C.J."/>
            <person name="Probst A.J."/>
            <person name="Thomas B.C."/>
            <person name="Singh A."/>
            <person name="Wilkins M.J."/>
            <person name="Karaoz U."/>
            <person name="Brodie E.L."/>
            <person name="Williams K.H."/>
            <person name="Hubbard S.S."/>
            <person name="Banfield J.F."/>
        </authorList>
    </citation>
    <scope>NUCLEOTIDE SEQUENCE [LARGE SCALE GENOMIC DNA]</scope>
</reference>
<sequence>MSGESTEKFQKLGKREQDLWKMRHSAEHVLTQAVLALFPGVKMAMGPATDDGFYFDFEFISSTKNSGDAISEKDFSKIETEMNKIAAANLPIKKQEISVQEARELFKGNEYKQEWLDEIEKKGEKATVYWTGEKFVDLCAGPHVDSTGKIGFFKLLSIAGAYWRGDEKNKMLVRIYGTSFETQKELDEYLLHLEDAKKRDHRKLGRDLGLFTFSDMVGKGLPLFTEYGATIWREIERYVVDEEIAHGYKHVRTPSIAKTDLYRTSGHYPYYKEIMYPAMKVDEEELILRPMTCPHHFALYQSRPRSYRELPLRFAELASLYRYEKSGELTGLLRVREFVLADSHNFVRKEQAKAEIGFVLDLIEKVAGVFGFKTGENFVYRLSLGDRKNKKKYYDSPKEWDGAEELLREVLNKRNAQFYEAQGEAAFYGPKIDVQMKNVLGKEDTAFTVQYDFCLPKRFNLTYVNEKGEEEQPVVIHRSSVGAMERTIGFLIEHYSGNFPLWLAPVQIKILPITDKQLNYAQAIGVEFSKLGLRVEVDTRSETLQSKIRDAQLMKIPYMIIVGSQEEETGAISVRSRDGKTQNKIKLVEFSKQILQKNIVKSLEL</sequence>
<evidence type="ECO:0000256" key="12">
    <source>
        <dbReference type="ARBA" id="ARBA00049515"/>
    </source>
</evidence>
<dbReference type="InterPro" id="IPR033728">
    <property type="entry name" value="ThrRS_core"/>
</dbReference>
<dbReference type="Pfam" id="PF07973">
    <property type="entry name" value="tRNA_SAD"/>
    <property type="match status" value="1"/>
</dbReference>
<dbReference type="FunFam" id="3.40.50.800:FF:000001">
    <property type="entry name" value="Threonine--tRNA ligase"/>
    <property type="match status" value="1"/>
</dbReference>
<dbReference type="Proteomes" id="UP000178999">
    <property type="component" value="Unassembled WGS sequence"/>
</dbReference>
<feature type="binding site" evidence="13">
    <location>
        <position position="293"/>
    </location>
    <ligand>
        <name>Zn(2+)</name>
        <dbReference type="ChEBI" id="CHEBI:29105"/>
        <note>catalytic</note>
    </ligand>
</feature>
<dbReference type="SUPFAM" id="SSF55681">
    <property type="entry name" value="Class II aaRS and biotin synthetases"/>
    <property type="match status" value="1"/>
</dbReference>
<keyword evidence="10 13" id="KW-0648">Protein biosynthesis</keyword>
<dbReference type="SUPFAM" id="SSF52954">
    <property type="entry name" value="Class II aaRS ABD-related"/>
    <property type="match status" value="1"/>
</dbReference>
<protein>
    <recommendedName>
        <fullName evidence="13">Threonine--tRNA ligase</fullName>
        <ecNumber evidence="13">6.1.1.3</ecNumber>
    </recommendedName>
    <alternativeName>
        <fullName evidence="13">Threonyl-tRNA synthetase</fullName>
        <shortName evidence="13">ThrRS</shortName>
    </alternativeName>
</protein>
<dbReference type="GO" id="GO:0004829">
    <property type="term" value="F:threonine-tRNA ligase activity"/>
    <property type="evidence" value="ECO:0007669"/>
    <property type="project" value="UniProtKB-UniRule"/>
</dbReference>
<feature type="binding site" evidence="13">
    <location>
        <position position="477"/>
    </location>
    <ligand>
        <name>Zn(2+)</name>
        <dbReference type="ChEBI" id="CHEBI:29105"/>
        <note>catalytic</note>
    </ligand>
</feature>
<comment type="caution">
    <text evidence="15">The sequence shown here is derived from an EMBL/GenBank/DDBJ whole genome shotgun (WGS) entry which is preliminary data.</text>
</comment>
<dbReference type="InterPro" id="IPR002314">
    <property type="entry name" value="aa-tRNA-synt_IIb"/>
</dbReference>
<evidence type="ECO:0000256" key="4">
    <source>
        <dbReference type="ARBA" id="ARBA00022598"/>
    </source>
</evidence>
<dbReference type="PANTHER" id="PTHR11451">
    <property type="entry name" value="THREONINE-TRNA LIGASE"/>
    <property type="match status" value="1"/>
</dbReference>
<dbReference type="PANTHER" id="PTHR11451:SF56">
    <property type="entry name" value="THREONINE--TRNA LIGASE 1"/>
    <property type="match status" value="1"/>
</dbReference>
<evidence type="ECO:0000259" key="14">
    <source>
        <dbReference type="PROSITE" id="PS50862"/>
    </source>
</evidence>
<comment type="subunit">
    <text evidence="13">Homodimer.</text>
</comment>
<evidence type="ECO:0000256" key="1">
    <source>
        <dbReference type="ARBA" id="ARBA00008226"/>
    </source>
</evidence>
<dbReference type="GO" id="GO:0005524">
    <property type="term" value="F:ATP binding"/>
    <property type="evidence" value="ECO:0007669"/>
    <property type="project" value="UniProtKB-UniRule"/>
</dbReference>
<evidence type="ECO:0000256" key="9">
    <source>
        <dbReference type="ARBA" id="ARBA00022884"/>
    </source>
</evidence>
<evidence type="ECO:0000256" key="7">
    <source>
        <dbReference type="ARBA" id="ARBA00022833"/>
    </source>
</evidence>
<dbReference type="Gene3D" id="3.30.930.10">
    <property type="entry name" value="Bira Bifunctional Protein, Domain 2"/>
    <property type="match status" value="1"/>
</dbReference>
<evidence type="ECO:0000256" key="6">
    <source>
        <dbReference type="ARBA" id="ARBA00022741"/>
    </source>
</evidence>
<dbReference type="GO" id="GO:0000049">
    <property type="term" value="F:tRNA binding"/>
    <property type="evidence" value="ECO:0007669"/>
    <property type="project" value="UniProtKB-KW"/>
</dbReference>
<evidence type="ECO:0000256" key="5">
    <source>
        <dbReference type="ARBA" id="ARBA00022723"/>
    </source>
</evidence>
<dbReference type="Pfam" id="PF03129">
    <property type="entry name" value="HGTP_anticodon"/>
    <property type="match status" value="1"/>
</dbReference>
<dbReference type="InterPro" id="IPR036621">
    <property type="entry name" value="Anticodon-bd_dom_sf"/>
</dbReference>
<dbReference type="AlphaFoldDB" id="A0A1F8CTD7"/>
<dbReference type="GO" id="GO:0006435">
    <property type="term" value="P:threonyl-tRNA aminoacylation"/>
    <property type="evidence" value="ECO:0007669"/>
    <property type="project" value="UniProtKB-UniRule"/>
</dbReference>
<keyword evidence="3 13" id="KW-0820">tRNA-binding</keyword>
<evidence type="ECO:0000256" key="3">
    <source>
        <dbReference type="ARBA" id="ARBA00022555"/>
    </source>
</evidence>
<feature type="domain" description="Aminoacyl-transfer RNA synthetases class-II family profile" evidence="14">
    <location>
        <begin position="228"/>
        <end position="500"/>
    </location>
</feature>
<keyword evidence="11 13" id="KW-0030">Aminoacyl-tRNA synthetase</keyword>
<dbReference type="FunFam" id="3.30.930.10:FF:000002">
    <property type="entry name" value="Threonine--tRNA ligase"/>
    <property type="match status" value="1"/>
</dbReference>
<dbReference type="InterPro" id="IPR006195">
    <property type="entry name" value="aa-tRNA-synth_II"/>
</dbReference>
<dbReference type="EC" id="6.1.1.3" evidence="13"/>
<keyword evidence="4 13" id="KW-0436">Ligase</keyword>
<dbReference type="InterPro" id="IPR047246">
    <property type="entry name" value="ThrRS_anticodon"/>
</dbReference>
<evidence type="ECO:0000313" key="15">
    <source>
        <dbReference type="EMBL" id="OGM79607.1"/>
    </source>
</evidence>
<evidence type="ECO:0000256" key="2">
    <source>
        <dbReference type="ARBA" id="ARBA00022490"/>
    </source>
</evidence>
<evidence type="ECO:0000256" key="13">
    <source>
        <dbReference type="HAMAP-Rule" id="MF_00184"/>
    </source>
</evidence>
<comment type="subcellular location">
    <subcellularLocation>
        <location evidence="13">Cytoplasm</location>
    </subcellularLocation>
</comment>
<keyword evidence="5 13" id="KW-0479">Metal-binding</keyword>
<keyword evidence="2 13" id="KW-0963">Cytoplasm</keyword>
<keyword evidence="7 13" id="KW-0862">Zinc</keyword>
<dbReference type="Gene3D" id="3.30.54.20">
    <property type="match status" value="1"/>
</dbReference>
<dbReference type="GO" id="GO:0046872">
    <property type="term" value="F:metal ion binding"/>
    <property type="evidence" value="ECO:0007669"/>
    <property type="project" value="UniProtKB-KW"/>
</dbReference>
<name>A0A1F8CTD7_9BACT</name>
<dbReference type="Pfam" id="PF00587">
    <property type="entry name" value="tRNA-synt_2b"/>
    <property type="match status" value="1"/>
</dbReference>
<dbReference type="SUPFAM" id="SSF55186">
    <property type="entry name" value="ThrRS/AlaRS common domain"/>
    <property type="match status" value="1"/>
</dbReference>
<evidence type="ECO:0000313" key="16">
    <source>
        <dbReference type="Proteomes" id="UP000178999"/>
    </source>
</evidence>
<dbReference type="Gene3D" id="3.40.50.800">
    <property type="entry name" value="Anticodon-binding domain"/>
    <property type="match status" value="1"/>
</dbReference>
<dbReference type="CDD" id="cd00860">
    <property type="entry name" value="ThrRS_anticodon"/>
    <property type="match status" value="1"/>
</dbReference>
<dbReference type="PRINTS" id="PR01047">
    <property type="entry name" value="TRNASYNTHTHR"/>
</dbReference>
<evidence type="ECO:0000256" key="8">
    <source>
        <dbReference type="ARBA" id="ARBA00022840"/>
    </source>
</evidence>
<evidence type="ECO:0000256" key="11">
    <source>
        <dbReference type="ARBA" id="ARBA00023146"/>
    </source>
</evidence>
<dbReference type="FunFam" id="3.30.980.10:FF:000005">
    <property type="entry name" value="Threonyl-tRNA synthetase, mitochondrial"/>
    <property type="match status" value="1"/>
</dbReference>
<dbReference type="PROSITE" id="PS50862">
    <property type="entry name" value="AA_TRNA_LIGASE_II"/>
    <property type="match status" value="1"/>
</dbReference>
<gene>
    <name evidence="13" type="primary">thrS</name>
    <name evidence="15" type="ORF">A2382_04540</name>
</gene>
<keyword evidence="8 13" id="KW-0067">ATP-binding</keyword>
<dbReference type="NCBIfam" id="TIGR00418">
    <property type="entry name" value="thrS"/>
    <property type="match status" value="1"/>
</dbReference>
<dbReference type="SMART" id="SM00863">
    <property type="entry name" value="tRNA_SAD"/>
    <property type="match status" value="1"/>
</dbReference>
<dbReference type="STRING" id="1802538.A2382_04540"/>
<keyword evidence="9 13" id="KW-0694">RNA-binding</keyword>
<comment type="catalytic activity">
    <reaction evidence="12 13">
        <text>tRNA(Thr) + L-threonine + ATP = L-threonyl-tRNA(Thr) + AMP + diphosphate + H(+)</text>
        <dbReference type="Rhea" id="RHEA:24624"/>
        <dbReference type="Rhea" id="RHEA-COMP:9670"/>
        <dbReference type="Rhea" id="RHEA-COMP:9704"/>
        <dbReference type="ChEBI" id="CHEBI:15378"/>
        <dbReference type="ChEBI" id="CHEBI:30616"/>
        <dbReference type="ChEBI" id="CHEBI:33019"/>
        <dbReference type="ChEBI" id="CHEBI:57926"/>
        <dbReference type="ChEBI" id="CHEBI:78442"/>
        <dbReference type="ChEBI" id="CHEBI:78534"/>
        <dbReference type="ChEBI" id="CHEBI:456215"/>
        <dbReference type="EC" id="6.1.1.3"/>
    </reaction>
</comment>
<dbReference type="HAMAP" id="MF_00184">
    <property type="entry name" value="Thr_tRNA_synth"/>
    <property type="match status" value="1"/>
</dbReference>
<dbReference type="InterPro" id="IPR018163">
    <property type="entry name" value="Thr/Ala-tRNA-synth_IIc_edit"/>
</dbReference>
<comment type="similarity">
    <text evidence="1 13">Belongs to the class-II aminoacyl-tRNA synthetase family.</text>
</comment>
<keyword evidence="6 13" id="KW-0547">Nucleotide-binding</keyword>
<dbReference type="InterPro" id="IPR045864">
    <property type="entry name" value="aa-tRNA-synth_II/BPL/LPL"/>
</dbReference>